<dbReference type="RefSeq" id="XP_003746687.1">
    <property type="nucleotide sequence ID" value="XM_003746639.2"/>
</dbReference>
<accession>A0AAJ6W041</accession>
<name>A0AAJ6W041_9ACAR</name>
<comment type="catalytic activity">
    <reaction evidence="5">
        <text>a ribonucleotidyl-ribonucleotide-RNA + H2O = a 3'-end ribonucleotide-RNA + a 5'-end 5'-phospho-ribonucleoside-RNA + H(+)</text>
        <dbReference type="Rhea" id="RHEA:68096"/>
        <dbReference type="Rhea" id="RHEA-COMP:15179"/>
        <dbReference type="Rhea" id="RHEA-COMP:17355"/>
        <dbReference type="Rhea" id="RHEA-COMP:17428"/>
        <dbReference type="ChEBI" id="CHEBI:15377"/>
        <dbReference type="ChEBI" id="CHEBI:15378"/>
        <dbReference type="ChEBI" id="CHEBI:74896"/>
        <dbReference type="ChEBI" id="CHEBI:138282"/>
        <dbReference type="ChEBI" id="CHEBI:173118"/>
    </reaction>
    <physiologicalReaction direction="left-to-right" evidence="5">
        <dbReference type="Rhea" id="RHEA:68097"/>
    </physiologicalReaction>
</comment>
<evidence type="ECO:0000256" key="2">
    <source>
        <dbReference type="ARBA" id="ARBA00011738"/>
    </source>
</evidence>
<evidence type="ECO:0000259" key="7">
    <source>
        <dbReference type="SMART" id="SM00849"/>
    </source>
</evidence>
<comment type="function">
    <text evidence="6">Endoribonuclease that catalyzes the hydrolysis of histone-coding pre-mRNA 3'-end. Involved in histone pre-mRNA processing during the S-phase of the cell cycle, which is required for entering/progressing through S-phase. Cleaves histone pre-mRNA at a major and a minor cleavage site after the 5'-ACCCA-3' and the 5'-ACCCACA-3' sequence, respectively, and located downstream of the stem-loop. May require the presence of the HDE element located at the histone pre-RNA 3'-end to avoid non-specific cleavage.</text>
</comment>
<dbReference type="InterPro" id="IPR036866">
    <property type="entry name" value="RibonucZ/Hydroxyglut_hydro"/>
</dbReference>
<dbReference type="SMART" id="SM00849">
    <property type="entry name" value="Lactamase_B"/>
    <property type="match status" value="1"/>
</dbReference>
<dbReference type="InterPro" id="IPR039344">
    <property type="entry name" value="MBLAC1"/>
</dbReference>
<dbReference type="AlphaFoldDB" id="A0AAJ6W041"/>
<keyword evidence="8" id="KW-1185">Reference proteome</keyword>
<dbReference type="Gene3D" id="3.60.15.10">
    <property type="entry name" value="Ribonuclease Z/Hydroxyacylglutathione hydrolase-like"/>
    <property type="match status" value="1"/>
</dbReference>
<feature type="domain" description="Metallo-beta-lactamase" evidence="7">
    <location>
        <begin position="26"/>
        <end position="192"/>
    </location>
</feature>
<evidence type="ECO:0000256" key="1">
    <source>
        <dbReference type="ARBA" id="ARBA00004514"/>
    </source>
</evidence>
<evidence type="ECO:0000256" key="3">
    <source>
        <dbReference type="ARBA" id="ARBA00014856"/>
    </source>
</evidence>
<dbReference type="PANTHER" id="PTHR23200">
    <property type="entry name" value="METALLO-BETA-LACTAMASE DOMAIN-CONTAINING PROTEIN 1"/>
    <property type="match status" value="1"/>
</dbReference>
<dbReference type="InterPro" id="IPR001279">
    <property type="entry name" value="Metallo-B-lactamas"/>
</dbReference>
<dbReference type="PANTHER" id="PTHR23200:SF48">
    <property type="entry name" value="METALLO-BETA-LACTAMASE DOMAIN-CONTAINING PROTEIN 1"/>
    <property type="match status" value="1"/>
</dbReference>
<gene>
    <name evidence="9" type="primary">LOC100902370</name>
</gene>
<dbReference type="GO" id="GO:0005829">
    <property type="term" value="C:cytosol"/>
    <property type="evidence" value="ECO:0007669"/>
    <property type="project" value="UniProtKB-SubCell"/>
</dbReference>
<comment type="subunit">
    <text evidence="2">Homodimer.</text>
</comment>
<evidence type="ECO:0000313" key="8">
    <source>
        <dbReference type="Proteomes" id="UP000694867"/>
    </source>
</evidence>
<evidence type="ECO:0000256" key="6">
    <source>
        <dbReference type="ARBA" id="ARBA00045869"/>
    </source>
</evidence>
<dbReference type="GeneID" id="100902370"/>
<dbReference type="Pfam" id="PF00753">
    <property type="entry name" value="Lactamase_B"/>
    <property type="match status" value="1"/>
</dbReference>
<evidence type="ECO:0000256" key="5">
    <source>
        <dbReference type="ARBA" id="ARBA00044690"/>
    </source>
</evidence>
<dbReference type="Proteomes" id="UP000694867">
    <property type="component" value="Unplaced"/>
</dbReference>
<reference evidence="9" key="1">
    <citation type="submission" date="2025-08" db="UniProtKB">
        <authorList>
            <consortium name="RefSeq"/>
        </authorList>
    </citation>
    <scope>IDENTIFICATION</scope>
</reference>
<proteinExistence type="predicted"/>
<dbReference type="GO" id="GO:0031123">
    <property type="term" value="P:RNA 3'-end processing"/>
    <property type="evidence" value="ECO:0007669"/>
    <property type="project" value="UniProtKB-ARBA"/>
</dbReference>
<dbReference type="CDD" id="cd07711">
    <property type="entry name" value="MBLAC1-like_MBL-fold"/>
    <property type="match status" value="1"/>
</dbReference>
<protein>
    <recommendedName>
        <fullName evidence="3">Metallo-beta-lactamase domain-containing protein 1</fullName>
    </recommendedName>
    <alternativeName>
        <fullName evidence="4">Endoribonuclease MBLAC1</fullName>
    </alternativeName>
</protein>
<sequence>MAPVKVEVLFDGFSRLEAGNQFMSSNCTCTLVVGETVKMIVDTMTAWDGDRIKEALDSRGISPDEITHAVATHGHSDHIGNLNLFLNAKHVVGTSMNYKDNYYDVLLDGSSLRVAEGIEIVPTPGHTASCVSVIVSNTESGTIAITGDLFEKREDSADPTIWEELGGSEKPLKQAENRVKVLRIADYVVPGHGPMFKVTEDIREKNHAHMMELRRHYRNVGESDESEKE</sequence>
<evidence type="ECO:0000313" key="9">
    <source>
        <dbReference type="RefSeq" id="XP_003746687.1"/>
    </source>
</evidence>
<dbReference type="SUPFAM" id="SSF56281">
    <property type="entry name" value="Metallo-hydrolase/oxidoreductase"/>
    <property type="match status" value="1"/>
</dbReference>
<comment type="subcellular location">
    <subcellularLocation>
        <location evidence="1">Cytoplasm</location>
        <location evidence="1">Cytosol</location>
    </subcellularLocation>
</comment>
<evidence type="ECO:0000256" key="4">
    <source>
        <dbReference type="ARBA" id="ARBA00032988"/>
    </source>
</evidence>
<organism evidence="8 9">
    <name type="scientific">Galendromus occidentalis</name>
    <name type="common">western predatory mite</name>
    <dbReference type="NCBI Taxonomy" id="34638"/>
    <lineage>
        <taxon>Eukaryota</taxon>
        <taxon>Metazoa</taxon>
        <taxon>Ecdysozoa</taxon>
        <taxon>Arthropoda</taxon>
        <taxon>Chelicerata</taxon>
        <taxon>Arachnida</taxon>
        <taxon>Acari</taxon>
        <taxon>Parasitiformes</taxon>
        <taxon>Mesostigmata</taxon>
        <taxon>Gamasina</taxon>
        <taxon>Phytoseioidea</taxon>
        <taxon>Phytoseiidae</taxon>
        <taxon>Typhlodrominae</taxon>
        <taxon>Galendromus</taxon>
    </lineage>
</organism>
<dbReference type="KEGG" id="goe:100902370"/>